<dbReference type="InterPro" id="IPR000866">
    <property type="entry name" value="AhpC/TSA"/>
</dbReference>
<comment type="caution">
    <text evidence="3">The sequence shown here is derived from an EMBL/GenBank/DDBJ whole genome shotgun (WGS) entry which is preliminary data.</text>
</comment>
<dbReference type="PANTHER" id="PTHR42852:SF13">
    <property type="entry name" value="PROTEIN DIPZ"/>
    <property type="match status" value="1"/>
</dbReference>
<keyword evidence="1" id="KW-0676">Redox-active center</keyword>
<dbReference type="InterPro" id="IPR013766">
    <property type="entry name" value="Thioredoxin_domain"/>
</dbReference>
<protein>
    <recommendedName>
        <fullName evidence="2">Thioredoxin domain-containing protein</fullName>
    </recommendedName>
</protein>
<reference evidence="3 4" key="1">
    <citation type="journal article" date="2014" name="Int. J. Syst. Evol. Microbiol.">
        <title>Complete genome sequence of Corynebacterium casei LMG S-19264T (=DSM 44701T), isolated from a smear-ripened cheese.</title>
        <authorList>
            <consortium name="US DOE Joint Genome Institute (JGI-PGF)"/>
            <person name="Walter F."/>
            <person name="Albersmeier A."/>
            <person name="Kalinowski J."/>
            <person name="Ruckert C."/>
        </authorList>
    </citation>
    <scope>NUCLEOTIDE SEQUENCE [LARGE SCALE GENOMIC DNA]</scope>
    <source>
        <strain evidence="3 4">NBRC 110095</strain>
    </source>
</reference>
<proteinExistence type="predicted"/>
<dbReference type="InterPro" id="IPR017937">
    <property type="entry name" value="Thioredoxin_CS"/>
</dbReference>
<accession>A0AA37WL31</accession>
<dbReference type="InterPro" id="IPR036249">
    <property type="entry name" value="Thioredoxin-like_sf"/>
</dbReference>
<dbReference type="GO" id="GO:0016209">
    <property type="term" value="F:antioxidant activity"/>
    <property type="evidence" value="ECO:0007669"/>
    <property type="project" value="InterPro"/>
</dbReference>
<organism evidence="3 4">
    <name type="scientific">Marinibactrum halimedae</name>
    <dbReference type="NCBI Taxonomy" id="1444977"/>
    <lineage>
        <taxon>Bacteria</taxon>
        <taxon>Pseudomonadati</taxon>
        <taxon>Pseudomonadota</taxon>
        <taxon>Gammaproteobacteria</taxon>
        <taxon>Cellvibrionales</taxon>
        <taxon>Cellvibrionaceae</taxon>
        <taxon>Marinibactrum</taxon>
    </lineage>
</organism>
<dbReference type="PANTHER" id="PTHR42852">
    <property type="entry name" value="THIOL:DISULFIDE INTERCHANGE PROTEIN DSBE"/>
    <property type="match status" value="1"/>
</dbReference>
<dbReference type="Pfam" id="PF00578">
    <property type="entry name" value="AhpC-TSA"/>
    <property type="match status" value="1"/>
</dbReference>
<sequence>MPPQLGDPAPNWILKQGNGQRVSFYENADKEMAVIVFWATWCPYCKELLPMLNKMKSTSAFNNVKFYALNVWEDGNPEDYLAKQNLDFTLLMRAESVAKRYGVVGTPAVFVVNSDQKITYIRQKGTSNKDVVIAVRKALNQSLNTITKNAAQQKAIN</sequence>
<gene>
    <name evidence="3" type="ORF">GCM10007877_05290</name>
</gene>
<dbReference type="Proteomes" id="UP001156870">
    <property type="component" value="Unassembled WGS sequence"/>
</dbReference>
<evidence type="ECO:0000259" key="2">
    <source>
        <dbReference type="PROSITE" id="PS51352"/>
    </source>
</evidence>
<dbReference type="AlphaFoldDB" id="A0AA37WL31"/>
<keyword evidence="4" id="KW-1185">Reference proteome</keyword>
<evidence type="ECO:0000313" key="3">
    <source>
        <dbReference type="EMBL" id="GLS24815.1"/>
    </source>
</evidence>
<dbReference type="CDD" id="cd02966">
    <property type="entry name" value="TlpA_like_family"/>
    <property type="match status" value="1"/>
</dbReference>
<dbReference type="Gene3D" id="3.40.30.10">
    <property type="entry name" value="Glutaredoxin"/>
    <property type="match status" value="1"/>
</dbReference>
<dbReference type="EMBL" id="BSPD01000020">
    <property type="protein sequence ID" value="GLS24815.1"/>
    <property type="molecule type" value="Genomic_DNA"/>
</dbReference>
<dbReference type="GO" id="GO:0015036">
    <property type="term" value="F:disulfide oxidoreductase activity"/>
    <property type="evidence" value="ECO:0007669"/>
    <property type="project" value="UniProtKB-ARBA"/>
</dbReference>
<name>A0AA37WL31_9GAMM</name>
<feature type="domain" description="Thioredoxin" evidence="2">
    <location>
        <begin position="3"/>
        <end position="144"/>
    </location>
</feature>
<dbReference type="PROSITE" id="PS51352">
    <property type="entry name" value="THIOREDOXIN_2"/>
    <property type="match status" value="1"/>
</dbReference>
<dbReference type="PROSITE" id="PS00194">
    <property type="entry name" value="THIOREDOXIN_1"/>
    <property type="match status" value="1"/>
</dbReference>
<dbReference type="InterPro" id="IPR050553">
    <property type="entry name" value="Thioredoxin_ResA/DsbE_sf"/>
</dbReference>
<evidence type="ECO:0000256" key="1">
    <source>
        <dbReference type="ARBA" id="ARBA00023284"/>
    </source>
</evidence>
<evidence type="ECO:0000313" key="4">
    <source>
        <dbReference type="Proteomes" id="UP001156870"/>
    </source>
</evidence>
<dbReference type="SUPFAM" id="SSF52833">
    <property type="entry name" value="Thioredoxin-like"/>
    <property type="match status" value="1"/>
</dbReference>